<dbReference type="InterPro" id="IPR021312">
    <property type="entry name" value="DUF2889"/>
</dbReference>
<dbReference type="Pfam" id="PF11136">
    <property type="entry name" value="DUF2889"/>
    <property type="match status" value="1"/>
</dbReference>
<proteinExistence type="predicted"/>
<sequence length="187" mass="21068">MALSQPVRRKHRHTRGIEIRGYEREDGLWDIEGVISDHKPEAYGRMEERRPDGMVHKMWVRLTVDTDFLIHEAESWSEITPYGICKDVNANFDALAGLKIGPGFNRKARERIGGTLGCTHIVELLPQMATAAMQTIWPIKDSMGGDGRPGVKPPILNTCHAWAEYSPAVKERYPAFHNPDSKLPRAG</sequence>
<gene>
    <name evidence="1" type="ORF">CVT23_13265</name>
</gene>
<reference evidence="1 2" key="1">
    <citation type="submission" date="2017-11" db="EMBL/GenBank/DDBJ databases">
        <title>Draft genome sequence of Rhizobiales bacterium SY3-13.</title>
        <authorList>
            <person name="Sun C."/>
        </authorList>
    </citation>
    <scope>NUCLEOTIDE SEQUENCE [LARGE SCALE GENOMIC DNA]</scope>
    <source>
        <strain evidence="1 2">SY3-13</strain>
    </source>
</reference>
<organism evidence="1 2">
    <name type="scientific">Minwuia thermotolerans</name>
    <dbReference type="NCBI Taxonomy" id="2056226"/>
    <lineage>
        <taxon>Bacteria</taxon>
        <taxon>Pseudomonadati</taxon>
        <taxon>Pseudomonadota</taxon>
        <taxon>Alphaproteobacteria</taxon>
        <taxon>Minwuiales</taxon>
        <taxon>Minwuiaceae</taxon>
        <taxon>Minwuia</taxon>
    </lineage>
</organism>
<evidence type="ECO:0008006" key="3">
    <source>
        <dbReference type="Google" id="ProtNLM"/>
    </source>
</evidence>
<keyword evidence="2" id="KW-1185">Reference proteome</keyword>
<accession>A0A2M9G0A9</accession>
<evidence type="ECO:0000313" key="2">
    <source>
        <dbReference type="Proteomes" id="UP000229498"/>
    </source>
</evidence>
<dbReference type="RefSeq" id="WP_109792826.1">
    <property type="nucleotide sequence ID" value="NZ_PHIG01000036.1"/>
</dbReference>
<evidence type="ECO:0000313" key="1">
    <source>
        <dbReference type="EMBL" id="PJK29158.1"/>
    </source>
</evidence>
<dbReference type="Proteomes" id="UP000229498">
    <property type="component" value="Unassembled WGS sequence"/>
</dbReference>
<protein>
    <recommendedName>
        <fullName evidence="3">DUF2889 domain-containing protein</fullName>
    </recommendedName>
</protein>
<comment type="caution">
    <text evidence="1">The sequence shown here is derived from an EMBL/GenBank/DDBJ whole genome shotgun (WGS) entry which is preliminary data.</text>
</comment>
<dbReference type="AlphaFoldDB" id="A0A2M9G0A9"/>
<dbReference type="EMBL" id="PHIG01000036">
    <property type="protein sequence ID" value="PJK29158.1"/>
    <property type="molecule type" value="Genomic_DNA"/>
</dbReference>
<dbReference type="OrthoDB" id="6862397at2"/>
<name>A0A2M9G0A9_9PROT</name>